<protein>
    <submittedName>
        <fullName evidence="2">Uncharacterized protein</fullName>
    </submittedName>
</protein>
<evidence type="ECO:0000313" key="3">
    <source>
        <dbReference type="Proteomes" id="UP000276103"/>
    </source>
</evidence>
<keyword evidence="1" id="KW-1133">Transmembrane helix</keyword>
<dbReference type="RefSeq" id="WP_127053447.1">
    <property type="nucleotide sequence ID" value="NZ_RSCM01000004.1"/>
</dbReference>
<dbReference type="AlphaFoldDB" id="A0A3S1C708"/>
<keyword evidence="3" id="KW-1185">Reference proteome</keyword>
<dbReference type="EMBL" id="RSCM01000004">
    <property type="protein sequence ID" value="RUS97725.1"/>
    <property type="molecule type" value="Genomic_DNA"/>
</dbReference>
<dbReference type="OrthoDB" id="532853at2"/>
<keyword evidence="1" id="KW-0812">Transmembrane</keyword>
<comment type="caution">
    <text evidence="2">The sequence shown here is derived from an EMBL/GenBank/DDBJ whole genome shotgun (WGS) entry which is preliminary data.</text>
</comment>
<feature type="transmembrane region" description="Helical" evidence="1">
    <location>
        <begin position="42"/>
        <end position="61"/>
    </location>
</feature>
<evidence type="ECO:0000256" key="1">
    <source>
        <dbReference type="SAM" id="Phobius"/>
    </source>
</evidence>
<evidence type="ECO:0000313" key="2">
    <source>
        <dbReference type="EMBL" id="RUS97725.1"/>
    </source>
</evidence>
<gene>
    <name evidence="2" type="ORF">DSM107003_16000</name>
</gene>
<organism evidence="2 3">
    <name type="scientific">Trichormus variabilis SAG 1403-4b</name>
    <dbReference type="NCBI Taxonomy" id="447716"/>
    <lineage>
        <taxon>Bacteria</taxon>
        <taxon>Bacillati</taxon>
        <taxon>Cyanobacteriota</taxon>
        <taxon>Cyanophyceae</taxon>
        <taxon>Nostocales</taxon>
        <taxon>Nostocaceae</taxon>
        <taxon>Trichormus</taxon>
    </lineage>
</organism>
<proteinExistence type="predicted"/>
<keyword evidence="1" id="KW-0472">Membrane</keyword>
<name>A0A3S1C708_ANAVA</name>
<dbReference type="Proteomes" id="UP000276103">
    <property type="component" value="Unassembled WGS sequence"/>
</dbReference>
<sequence>MTYLSDSISQLIWHLPVDITFLAQQVRDADLMGQIQRNWSQFVQTGQIWALLTGLIIGYMLKSLTSYG</sequence>
<reference evidence="2 3" key="1">
    <citation type="journal article" date="2019" name="Genome Biol. Evol.">
        <title>Day and night: Metabolic profiles and evolutionary relationships of six axenic non-marine cyanobacteria.</title>
        <authorList>
            <person name="Will S.E."/>
            <person name="Henke P."/>
            <person name="Boedeker C."/>
            <person name="Huang S."/>
            <person name="Brinkmann H."/>
            <person name="Rohde M."/>
            <person name="Jarek M."/>
            <person name="Friedl T."/>
            <person name="Seufert S."/>
            <person name="Schumacher M."/>
            <person name="Overmann J."/>
            <person name="Neumann-Schaal M."/>
            <person name="Petersen J."/>
        </authorList>
    </citation>
    <scope>NUCLEOTIDE SEQUENCE [LARGE SCALE GENOMIC DNA]</scope>
    <source>
        <strain evidence="2 3">SAG 1403-4b</strain>
    </source>
</reference>
<accession>A0A3S1C708</accession>